<reference evidence="8" key="1">
    <citation type="submission" date="2025-08" db="UniProtKB">
        <authorList>
            <consortium name="RefSeq"/>
        </authorList>
    </citation>
    <scope>IDENTIFICATION</scope>
    <source>
        <tissue evidence="8">Liver</tissue>
    </source>
</reference>
<feature type="compositionally biased region" description="Acidic residues" evidence="5">
    <location>
        <begin position="427"/>
        <end position="441"/>
    </location>
</feature>
<sequence length="466" mass="52634">MPSMEDYTVLRVIGQGSFGRALLVRQESSNQKFAMKEVRLPKSFPDTQNSRREAVLLAKMKHPNIVAFKESFEAEGHLYIVMEYCDGGDLMQKIKQQKGKLLPEDMILNWFIQICLGVNHIHKKRVLHRDIKSKNVFLTQSGKVKLGDFGSARLLSSPMAFAYTYVGTPYYVPPEIWENQPYNNKSDIWSLGCILYELCALKHPFQANSWKNLILKICQGPIHPLPAQYSYKLQCLVKQMLKRSPSQRPSATTLLCRGSLVPLVPKCLPPEIIREYGEQILDETKISEPKKLKKGELGSPSVQQRSAALASPSRQQWERHVPSSALTALEKAPILTSSFTAQDDGGGSVIKYSENQTRKQWHREPPETLLSMLKDADLSLAFQTYTIYRPGTEGFLKGPLFEEAASDSVDGDHDSVILDPERFEPRLDEEDTDFEEDDENPDWVSELKKQVGWQGVCDGKLLGGCA</sequence>
<keyword evidence="4" id="KW-0723">Serine/threonine-protein kinase</keyword>
<feature type="binding site" evidence="3">
    <location>
        <position position="36"/>
    </location>
    <ligand>
        <name>ATP</name>
        <dbReference type="ChEBI" id="CHEBI:30616"/>
    </ligand>
</feature>
<accession>A0ABM2WFB8</accession>
<dbReference type="Pfam" id="PF00069">
    <property type="entry name" value="Pkinase"/>
    <property type="match status" value="1"/>
</dbReference>
<dbReference type="RefSeq" id="XP_040589471.1">
    <property type="nucleotide sequence ID" value="XM_040733537.1"/>
</dbReference>
<dbReference type="SMART" id="SM00220">
    <property type="entry name" value="S_TKc"/>
    <property type="match status" value="1"/>
</dbReference>
<name>A0ABM2WFB8_MESAU</name>
<gene>
    <name evidence="8" type="primary">Nek3</name>
</gene>
<dbReference type="Gene3D" id="1.10.510.10">
    <property type="entry name" value="Transferase(Phosphotransferase) domain 1"/>
    <property type="match status" value="1"/>
</dbReference>
<protein>
    <submittedName>
        <fullName evidence="8">Serine/threonine-protein kinase Nek3 isoform X5</fullName>
    </submittedName>
</protein>
<evidence type="ECO:0000259" key="6">
    <source>
        <dbReference type="PROSITE" id="PS50011"/>
    </source>
</evidence>
<feature type="region of interest" description="Disordered" evidence="5">
    <location>
        <begin position="422"/>
        <end position="442"/>
    </location>
</feature>
<dbReference type="PROSITE" id="PS00108">
    <property type="entry name" value="PROTEIN_KINASE_ST"/>
    <property type="match status" value="1"/>
</dbReference>
<dbReference type="InterPro" id="IPR000719">
    <property type="entry name" value="Prot_kinase_dom"/>
</dbReference>
<dbReference type="PROSITE" id="PS00107">
    <property type="entry name" value="PROTEIN_KINASE_ATP"/>
    <property type="match status" value="1"/>
</dbReference>
<evidence type="ECO:0000256" key="5">
    <source>
        <dbReference type="SAM" id="MobiDB-lite"/>
    </source>
</evidence>
<evidence type="ECO:0000256" key="1">
    <source>
        <dbReference type="ARBA" id="ARBA00022741"/>
    </source>
</evidence>
<keyword evidence="7" id="KW-1185">Reference proteome</keyword>
<feature type="domain" description="Protein kinase" evidence="6">
    <location>
        <begin position="7"/>
        <end position="264"/>
    </location>
</feature>
<dbReference type="Gene3D" id="3.30.200.20">
    <property type="entry name" value="Phosphorylase Kinase, domain 1"/>
    <property type="match status" value="1"/>
</dbReference>
<keyword evidence="8" id="KW-0808">Transferase</keyword>
<evidence type="ECO:0000313" key="8">
    <source>
        <dbReference type="RefSeq" id="XP_040589471.1"/>
    </source>
</evidence>
<evidence type="ECO:0000256" key="2">
    <source>
        <dbReference type="ARBA" id="ARBA00022840"/>
    </source>
</evidence>
<evidence type="ECO:0000256" key="4">
    <source>
        <dbReference type="RuleBase" id="RU000304"/>
    </source>
</evidence>
<proteinExistence type="inferred from homology"/>
<dbReference type="InterPro" id="IPR008271">
    <property type="entry name" value="Ser/Thr_kinase_AS"/>
</dbReference>
<keyword evidence="1 3" id="KW-0547">Nucleotide-binding</keyword>
<dbReference type="InterPro" id="IPR011009">
    <property type="entry name" value="Kinase-like_dom_sf"/>
</dbReference>
<dbReference type="GO" id="GO:0016301">
    <property type="term" value="F:kinase activity"/>
    <property type="evidence" value="ECO:0007669"/>
    <property type="project" value="UniProtKB-KW"/>
</dbReference>
<comment type="similarity">
    <text evidence="4">Belongs to the protein kinase superfamily.</text>
</comment>
<organism evidence="7 8">
    <name type="scientific">Mesocricetus auratus</name>
    <name type="common">Golden hamster</name>
    <dbReference type="NCBI Taxonomy" id="10036"/>
    <lineage>
        <taxon>Eukaryota</taxon>
        <taxon>Metazoa</taxon>
        <taxon>Chordata</taxon>
        <taxon>Craniata</taxon>
        <taxon>Vertebrata</taxon>
        <taxon>Euteleostomi</taxon>
        <taxon>Mammalia</taxon>
        <taxon>Eutheria</taxon>
        <taxon>Euarchontoglires</taxon>
        <taxon>Glires</taxon>
        <taxon>Rodentia</taxon>
        <taxon>Myomorpha</taxon>
        <taxon>Muroidea</taxon>
        <taxon>Cricetidae</taxon>
        <taxon>Cricetinae</taxon>
        <taxon>Mesocricetus</taxon>
    </lineage>
</organism>
<dbReference type="PANTHER" id="PTHR44984:SF1">
    <property type="entry name" value="SERINE_THREONINE-PROTEIN KINASE NEK3"/>
    <property type="match status" value="1"/>
</dbReference>
<dbReference type="GeneID" id="101839712"/>
<dbReference type="PANTHER" id="PTHR44984">
    <property type="entry name" value="SERINE/THREONINE-PROTEIN KINASE NEK3"/>
    <property type="match status" value="1"/>
</dbReference>
<feature type="region of interest" description="Disordered" evidence="5">
    <location>
        <begin position="291"/>
        <end position="316"/>
    </location>
</feature>
<keyword evidence="2 3" id="KW-0067">ATP-binding</keyword>
<keyword evidence="8" id="KW-0418">Kinase</keyword>
<evidence type="ECO:0000256" key="3">
    <source>
        <dbReference type="PROSITE-ProRule" id="PRU10141"/>
    </source>
</evidence>
<dbReference type="InterPro" id="IPR017441">
    <property type="entry name" value="Protein_kinase_ATP_BS"/>
</dbReference>
<dbReference type="PROSITE" id="PS50011">
    <property type="entry name" value="PROTEIN_KINASE_DOM"/>
    <property type="match status" value="1"/>
</dbReference>
<dbReference type="Proteomes" id="UP000886700">
    <property type="component" value="Unplaced"/>
</dbReference>
<dbReference type="SUPFAM" id="SSF56112">
    <property type="entry name" value="Protein kinase-like (PK-like)"/>
    <property type="match status" value="1"/>
</dbReference>
<evidence type="ECO:0000313" key="7">
    <source>
        <dbReference type="Proteomes" id="UP000886700"/>
    </source>
</evidence>